<organism evidence="1 2">
    <name type="scientific">Miniphocaeibacter halophilus</name>
    <dbReference type="NCBI Taxonomy" id="2931922"/>
    <lineage>
        <taxon>Bacteria</taxon>
        <taxon>Bacillati</taxon>
        <taxon>Bacillota</taxon>
        <taxon>Tissierellia</taxon>
        <taxon>Tissierellales</taxon>
        <taxon>Peptoniphilaceae</taxon>
        <taxon>Miniphocaeibacter</taxon>
    </lineage>
</organism>
<accession>A0AC61MTI1</accession>
<keyword evidence="2" id="KW-1185">Reference proteome</keyword>
<dbReference type="EMBL" id="CP066744">
    <property type="protein sequence ID" value="QQK09039.1"/>
    <property type="molecule type" value="Genomic_DNA"/>
</dbReference>
<evidence type="ECO:0000313" key="1">
    <source>
        <dbReference type="EMBL" id="QQK09039.1"/>
    </source>
</evidence>
<evidence type="ECO:0000313" key="2">
    <source>
        <dbReference type="Proteomes" id="UP000595814"/>
    </source>
</evidence>
<sequence>MKKFIKFAALFLSLTIALTACGGNKDSKKSSEAGNNTNTVKRSSIAEHEGKVIDGGVLKIGLVTDSPFTGIFNDLFSTNADDMELFDYMAEYPSKDGDGRWLEEDELRKVDFDKDNKKVTITIKDTFKWSDGTPVTSRDYLFGYEIVGHPEYTGVRYDVKYQNVVGMEEYHNGEAETISGIETPDDKTIVISFKEFLPNILWGEGIMEVPQPYHYLGDVPVKDMISNDKIRINPLSSGAFVITNVIPGERVEYKVNEHYYKDVKIDGIEIERVPVSNVLASLKSGKYDLLNAIPGDIKNEELDDLSGYSVIQRAGRSLGLIGFKLGTWDNEKGEVNTDPNAKMANVNLRKAMGYALDIDAVGEKFYQGLAFRANSVTLPRFVNLYNPDAEKYTYDPKKAEALLDEAGYKDVDGDGLREDPNGEKLTINYAAMSGGEVAEPVATAYLQWWKAIGLDVQLLDGRLHEMNSFYERLQTDDPEIDVYFMYWSLGTSPNPTQFYDKTAAFNFTRYTDENMDKALEDINGEASFDNEHMKKAFDDFDKAIFDAAPIIPATFNEARFVVNKRIKYYDWSIVDKDGNLNNFGEADVELTAEEPIK</sequence>
<proteinExistence type="predicted"/>
<gene>
    <name evidence="1" type="ORF">JFY71_05755</name>
</gene>
<dbReference type="Proteomes" id="UP000595814">
    <property type="component" value="Chromosome"/>
</dbReference>
<protein>
    <submittedName>
        <fullName evidence="1">Oligopeptide ABC transporter substrate-binding protein</fullName>
    </submittedName>
</protein>
<name>A0AC61MTI1_9FIRM</name>
<reference evidence="1 2" key="1">
    <citation type="journal article" date="2022" name="Int. J. Syst. Evol. Microbiol.">
        <title>Miniphocaeibacter halophilus sp. nov., an ammonium-tolerant acetate-producing bacterium isolated from a biogas system.</title>
        <authorList>
            <person name="Schnurer A."/>
            <person name="Singh A."/>
            <person name="Bi S."/>
            <person name="Qiao W."/>
            <person name="Westerholm M."/>
        </authorList>
    </citation>
    <scope>NUCLEOTIDE SEQUENCE [LARGE SCALE GENOMIC DNA]</scope>
    <source>
        <strain evidence="1 2">AMB_01</strain>
    </source>
</reference>